<sequence>MDDRKFERKLWDHIESDRTVMLGLTSDPAGHSRPMTALLDKQTPGEIWFFTSTENELAQQAAAPTPAFCAFASKGHELFATIGGTVQTILDRDVVDRLWNAFIAAWYEGGKDDPKLILLRFTPAEAEIWLNEHSLVAGLKLLMGRDPKQDYDDKAAKVDL</sequence>
<protein>
    <submittedName>
        <fullName evidence="2">General stress protein</fullName>
    </submittedName>
</protein>
<dbReference type="InterPro" id="IPR012349">
    <property type="entry name" value="Split_barrel_FMN-bd"/>
</dbReference>
<dbReference type="RefSeq" id="WP_115842189.1">
    <property type="nucleotide sequence ID" value="NZ_CP183976.1"/>
</dbReference>
<keyword evidence="3" id="KW-1185">Reference proteome</keyword>
<organism evidence="2 3">
    <name type="scientific">Lysobacter soli</name>
    <dbReference type="NCBI Taxonomy" id="453783"/>
    <lineage>
        <taxon>Bacteria</taxon>
        <taxon>Pseudomonadati</taxon>
        <taxon>Pseudomonadota</taxon>
        <taxon>Gammaproteobacteria</taxon>
        <taxon>Lysobacterales</taxon>
        <taxon>Lysobacteraceae</taxon>
        <taxon>Lysobacter</taxon>
    </lineage>
</organism>
<dbReference type="AlphaFoldDB" id="A0A3D8VDB5"/>
<dbReference type="EMBL" id="QTJR01000005">
    <property type="protein sequence ID" value="RDY67422.1"/>
    <property type="molecule type" value="Genomic_DNA"/>
</dbReference>
<dbReference type="PANTHER" id="PTHR34818:SF1">
    <property type="entry name" value="PROTEIN BLI-3"/>
    <property type="match status" value="1"/>
</dbReference>
<gene>
    <name evidence="2" type="ORF">DX912_09100</name>
</gene>
<feature type="domain" description="General stress protein FMN-binding split barrel" evidence="1">
    <location>
        <begin position="8"/>
        <end position="143"/>
    </location>
</feature>
<dbReference type="Gene3D" id="2.30.110.10">
    <property type="entry name" value="Electron Transport, Fmn-binding Protein, Chain A"/>
    <property type="match status" value="1"/>
</dbReference>
<evidence type="ECO:0000259" key="1">
    <source>
        <dbReference type="Pfam" id="PF16242"/>
    </source>
</evidence>
<dbReference type="Proteomes" id="UP000256829">
    <property type="component" value="Unassembled WGS sequence"/>
</dbReference>
<evidence type="ECO:0000313" key="3">
    <source>
        <dbReference type="Proteomes" id="UP000256829"/>
    </source>
</evidence>
<name>A0A3D8VDB5_9GAMM</name>
<dbReference type="InterPro" id="IPR038725">
    <property type="entry name" value="YdaG_split_barrel_FMN-bd"/>
</dbReference>
<comment type="caution">
    <text evidence="2">The sequence shown here is derived from an EMBL/GenBank/DDBJ whole genome shotgun (WGS) entry which is preliminary data.</text>
</comment>
<proteinExistence type="predicted"/>
<reference evidence="2 3" key="1">
    <citation type="submission" date="2018-08" db="EMBL/GenBank/DDBJ databases">
        <title>Lysobacter soli KCTC 22011, whole genome shotgun sequence.</title>
        <authorList>
            <person name="Zhang X."/>
            <person name="Feng G."/>
            <person name="Zhu H."/>
        </authorList>
    </citation>
    <scope>NUCLEOTIDE SEQUENCE [LARGE SCALE GENOMIC DNA]</scope>
    <source>
        <strain evidence="2 3">KCTC 22011</strain>
    </source>
</reference>
<evidence type="ECO:0000313" key="2">
    <source>
        <dbReference type="EMBL" id="RDY67422.1"/>
    </source>
</evidence>
<dbReference type="InterPro" id="IPR052917">
    <property type="entry name" value="Stress-Dev_Protein"/>
</dbReference>
<dbReference type="Pfam" id="PF16242">
    <property type="entry name" value="Pyrid_ox_like"/>
    <property type="match status" value="1"/>
</dbReference>
<dbReference type="SUPFAM" id="SSF50475">
    <property type="entry name" value="FMN-binding split barrel"/>
    <property type="match status" value="1"/>
</dbReference>
<dbReference type="PANTHER" id="PTHR34818">
    <property type="entry name" value="PROTEIN BLI-3"/>
    <property type="match status" value="1"/>
</dbReference>
<accession>A0A3D8VDB5</accession>